<evidence type="ECO:0000313" key="4">
    <source>
        <dbReference type="EMBL" id="PRH80473.1"/>
    </source>
</evidence>
<sequence>MRSDSRELVLLFPGQGVQHARMAAGLYRHDPVFTETVDDVLERFGDAERMRADWLSERPSTPVDDVALAQPLLFTTGYALGRMLLDGGVRPAALLGHSVGELVAATLAGVFDLGDAVTLMRDRVARLRATPPGGMLTVSATAHDLAPVLARHPQVAVGAVNAPRQIALAGLDGPLEAAERDLRAAGFTVRRVAATTAFHSPVLAPLFTDPRPLPDFRLGRPRIPLWSAFTTEPVTAPDPAMWADQPAAPVLFWPTLDKLLRTGRYLLADVGPGQGLATPARRHPEVQAGRSAVTALLPARPGPPEAERAAVQRFLRVLQDEGLPAPRPTLSLVAAHTRGVL</sequence>
<dbReference type="InterPro" id="IPR001227">
    <property type="entry name" value="Ac_transferase_dom_sf"/>
</dbReference>
<keyword evidence="2" id="KW-0597">Phosphoprotein</keyword>
<dbReference type="GO" id="GO:0006633">
    <property type="term" value="P:fatty acid biosynthetic process"/>
    <property type="evidence" value="ECO:0007669"/>
    <property type="project" value="TreeGrafter"/>
</dbReference>
<dbReference type="Proteomes" id="UP000239322">
    <property type="component" value="Unassembled WGS sequence"/>
</dbReference>
<dbReference type="InterPro" id="IPR050091">
    <property type="entry name" value="PKS_NRPS_Biosynth_Enz"/>
</dbReference>
<dbReference type="InterPro" id="IPR016036">
    <property type="entry name" value="Malonyl_transacylase_ACP-bd"/>
</dbReference>
<name>A0A2S9Q1I5_9ACTN</name>
<dbReference type="RefSeq" id="WP_105867420.1">
    <property type="nucleotide sequence ID" value="NZ_PVLV01000053.1"/>
</dbReference>
<dbReference type="GO" id="GO:0071770">
    <property type="term" value="P:DIM/DIP cell wall layer assembly"/>
    <property type="evidence" value="ECO:0007669"/>
    <property type="project" value="TreeGrafter"/>
</dbReference>
<feature type="domain" description="Malonyl-CoA:ACP transacylase (MAT)" evidence="3">
    <location>
        <begin position="11"/>
        <end position="300"/>
    </location>
</feature>
<evidence type="ECO:0000313" key="5">
    <source>
        <dbReference type="Proteomes" id="UP000239322"/>
    </source>
</evidence>
<organism evidence="4 5">
    <name type="scientific">Streptomyces solincola</name>
    <dbReference type="NCBI Taxonomy" id="2100817"/>
    <lineage>
        <taxon>Bacteria</taxon>
        <taxon>Bacillati</taxon>
        <taxon>Actinomycetota</taxon>
        <taxon>Actinomycetes</taxon>
        <taxon>Kitasatosporales</taxon>
        <taxon>Streptomycetaceae</taxon>
        <taxon>Streptomyces</taxon>
    </lineage>
</organism>
<reference evidence="4 5" key="1">
    <citation type="submission" date="2018-03" db="EMBL/GenBank/DDBJ databases">
        <title>Novel Streptomyces sp. from soil.</title>
        <authorList>
            <person name="Tan G.Y.A."/>
            <person name="Lee Z.Y."/>
        </authorList>
    </citation>
    <scope>NUCLEOTIDE SEQUENCE [LARGE SCALE GENOMIC DNA]</scope>
    <source>
        <strain evidence="4 5">ST5x</strain>
    </source>
</reference>
<dbReference type="AlphaFoldDB" id="A0A2S9Q1I5"/>
<evidence type="ECO:0000259" key="3">
    <source>
        <dbReference type="SMART" id="SM00827"/>
    </source>
</evidence>
<keyword evidence="5" id="KW-1185">Reference proteome</keyword>
<gene>
    <name evidence="4" type="ORF">C6N75_03915</name>
</gene>
<proteinExistence type="predicted"/>
<dbReference type="SUPFAM" id="SSF52151">
    <property type="entry name" value="FabD/lysophospholipase-like"/>
    <property type="match status" value="1"/>
</dbReference>
<dbReference type="Pfam" id="PF00698">
    <property type="entry name" value="Acyl_transf_1"/>
    <property type="match status" value="1"/>
</dbReference>
<dbReference type="InterPro" id="IPR014043">
    <property type="entry name" value="Acyl_transferase_dom"/>
</dbReference>
<dbReference type="GO" id="GO:0004312">
    <property type="term" value="F:fatty acid synthase activity"/>
    <property type="evidence" value="ECO:0007669"/>
    <property type="project" value="TreeGrafter"/>
</dbReference>
<dbReference type="PANTHER" id="PTHR43775">
    <property type="entry name" value="FATTY ACID SYNTHASE"/>
    <property type="match status" value="1"/>
</dbReference>
<keyword evidence="1" id="KW-0596">Phosphopantetheine</keyword>
<dbReference type="SMART" id="SM00827">
    <property type="entry name" value="PKS_AT"/>
    <property type="match status" value="1"/>
</dbReference>
<dbReference type="GO" id="GO:0005886">
    <property type="term" value="C:plasma membrane"/>
    <property type="evidence" value="ECO:0007669"/>
    <property type="project" value="TreeGrafter"/>
</dbReference>
<accession>A0A2S9Q1I5</accession>
<dbReference type="EMBL" id="PVLV01000053">
    <property type="protein sequence ID" value="PRH80473.1"/>
    <property type="molecule type" value="Genomic_DNA"/>
</dbReference>
<dbReference type="PANTHER" id="PTHR43775:SF37">
    <property type="entry name" value="SI:DKEY-61P9.11"/>
    <property type="match status" value="1"/>
</dbReference>
<dbReference type="InterPro" id="IPR016035">
    <property type="entry name" value="Acyl_Trfase/lysoPLipase"/>
</dbReference>
<evidence type="ECO:0000256" key="2">
    <source>
        <dbReference type="ARBA" id="ARBA00022553"/>
    </source>
</evidence>
<dbReference type="GO" id="GO:0005737">
    <property type="term" value="C:cytoplasm"/>
    <property type="evidence" value="ECO:0007669"/>
    <property type="project" value="TreeGrafter"/>
</dbReference>
<dbReference type="Gene3D" id="3.40.366.10">
    <property type="entry name" value="Malonyl-Coenzyme A Acyl Carrier Protein, domain 2"/>
    <property type="match status" value="1"/>
</dbReference>
<evidence type="ECO:0000256" key="1">
    <source>
        <dbReference type="ARBA" id="ARBA00022450"/>
    </source>
</evidence>
<protein>
    <submittedName>
        <fullName evidence="4">Polyketide synthase</fullName>
    </submittedName>
</protein>
<dbReference type="SUPFAM" id="SSF55048">
    <property type="entry name" value="Probable ACP-binding domain of malonyl-CoA ACP transacylase"/>
    <property type="match status" value="1"/>
</dbReference>
<comment type="caution">
    <text evidence="4">The sequence shown here is derived from an EMBL/GenBank/DDBJ whole genome shotgun (WGS) entry which is preliminary data.</text>
</comment>
<dbReference type="OrthoDB" id="9778690at2"/>